<dbReference type="Pfam" id="PF24626">
    <property type="entry name" value="SH3_Tf2-1"/>
    <property type="match status" value="1"/>
</dbReference>
<evidence type="ECO:0000313" key="2">
    <source>
        <dbReference type="EMBL" id="CAH1425870.1"/>
    </source>
</evidence>
<gene>
    <name evidence="2" type="ORF">LVIROSA_LOCUS12987</name>
</gene>
<dbReference type="InterPro" id="IPR056924">
    <property type="entry name" value="SH3_Tf2-1"/>
</dbReference>
<accession>A0AAU9MHZ2</accession>
<proteinExistence type="predicted"/>
<reference evidence="2 3" key="1">
    <citation type="submission" date="2022-01" db="EMBL/GenBank/DDBJ databases">
        <authorList>
            <person name="Xiong W."/>
            <person name="Schranz E."/>
        </authorList>
    </citation>
    <scope>NUCLEOTIDE SEQUENCE [LARGE SCALE GENOMIC DNA]</scope>
</reference>
<sequence length="146" mass="16815">MPPFELLYGRRCRTPICWGEVGQRVMGGTEIVLRTTEQIQQVRQRLLTVQSRQKSYADRRRSESEFQVGDFVLLKVSPWKGVIRFRKRGKLGPRCIGPFRVTARVGRVAYRLELPAELSQIHNTLHVSQLRKCVADEAVVVPLEDI</sequence>
<dbReference type="EMBL" id="CAKMRJ010002223">
    <property type="protein sequence ID" value="CAH1425870.1"/>
    <property type="molecule type" value="Genomic_DNA"/>
</dbReference>
<dbReference type="Proteomes" id="UP001157418">
    <property type="component" value="Unassembled WGS sequence"/>
</dbReference>
<organism evidence="2 3">
    <name type="scientific">Lactuca virosa</name>
    <dbReference type="NCBI Taxonomy" id="75947"/>
    <lineage>
        <taxon>Eukaryota</taxon>
        <taxon>Viridiplantae</taxon>
        <taxon>Streptophyta</taxon>
        <taxon>Embryophyta</taxon>
        <taxon>Tracheophyta</taxon>
        <taxon>Spermatophyta</taxon>
        <taxon>Magnoliopsida</taxon>
        <taxon>eudicotyledons</taxon>
        <taxon>Gunneridae</taxon>
        <taxon>Pentapetalae</taxon>
        <taxon>asterids</taxon>
        <taxon>campanulids</taxon>
        <taxon>Asterales</taxon>
        <taxon>Asteraceae</taxon>
        <taxon>Cichorioideae</taxon>
        <taxon>Cichorieae</taxon>
        <taxon>Lactucinae</taxon>
        <taxon>Lactuca</taxon>
    </lineage>
</organism>
<evidence type="ECO:0000259" key="1">
    <source>
        <dbReference type="Pfam" id="PF24626"/>
    </source>
</evidence>
<comment type="caution">
    <text evidence="2">The sequence shown here is derived from an EMBL/GenBank/DDBJ whole genome shotgun (WGS) entry which is preliminary data.</text>
</comment>
<keyword evidence="3" id="KW-1185">Reference proteome</keyword>
<feature type="domain" description="Tf2-1-like SH3-like" evidence="1">
    <location>
        <begin position="69"/>
        <end position="134"/>
    </location>
</feature>
<dbReference type="AlphaFoldDB" id="A0AAU9MHZ2"/>
<evidence type="ECO:0000313" key="3">
    <source>
        <dbReference type="Proteomes" id="UP001157418"/>
    </source>
</evidence>
<protein>
    <recommendedName>
        <fullName evidence="1">Tf2-1-like SH3-like domain-containing protein</fullName>
    </recommendedName>
</protein>
<name>A0AAU9MHZ2_9ASTR</name>
<dbReference type="PANTHER" id="PTHR46148:SF57">
    <property type="entry name" value="OS12G0499874 PROTEIN"/>
    <property type="match status" value="1"/>
</dbReference>
<dbReference type="PANTHER" id="PTHR46148">
    <property type="entry name" value="CHROMO DOMAIN-CONTAINING PROTEIN"/>
    <property type="match status" value="1"/>
</dbReference>